<dbReference type="Pfam" id="PF00025">
    <property type="entry name" value="Arf"/>
    <property type="match status" value="1"/>
</dbReference>
<keyword evidence="4" id="KW-1185">Reference proteome</keyword>
<reference evidence="3" key="1">
    <citation type="submission" date="2022-11" db="EMBL/GenBank/DDBJ databases">
        <title>Centuries of genome instability and evolution in soft-shell clam transmissible cancer (bioRxiv).</title>
        <authorList>
            <person name="Hart S.F.M."/>
            <person name="Yonemitsu M.A."/>
            <person name="Giersch R.M."/>
            <person name="Beal B.F."/>
            <person name="Arriagada G."/>
            <person name="Davis B.W."/>
            <person name="Ostrander E.A."/>
            <person name="Goff S.P."/>
            <person name="Metzger M.J."/>
        </authorList>
    </citation>
    <scope>NUCLEOTIDE SEQUENCE</scope>
    <source>
        <strain evidence="3">MELC-2E11</strain>
        <tissue evidence="3">Siphon/mantle</tissue>
    </source>
</reference>
<dbReference type="InterPro" id="IPR006689">
    <property type="entry name" value="Small_GTPase_ARF/SAR"/>
</dbReference>
<dbReference type="PANTHER" id="PTHR46688:SF1">
    <property type="entry name" value="ADP-RIBOSYLATION FACTOR-LIKE PROTEIN 16"/>
    <property type="match status" value="1"/>
</dbReference>
<dbReference type="EMBL" id="CP111013">
    <property type="protein sequence ID" value="WAQ96465.1"/>
    <property type="molecule type" value="Genomic_DNA"/>
</dbReference>
<keyword evidence="1" id="KW-0547">Nucleotide-binding</keyword>
<dbReference type="PANTHER" id="PTHR46688">
    <property type="entry name" value="ADP-RIBOSYLATION FACTOR-LIKE PROTEIN 16"/>
    <property type="match status" value="1"/>
</dbReference>
<dbReference type="SUPFAM" id="SSF52540">
    <property type="entry name" value="P-loop containing nucleoside triphosphate hydrolases"/>
    <property type="match status" value="1"/>
</dbReference>
<evidence type="ECO:0000256" key="1">
    <source>
        <dbReference type="ARBA" id="ARBA00022741"/>
    </source>
</evidence>
<dbReference type="SMART" id="SM00177">
    <property type="entry name" value="ARF"/>
    <property type="match status" value="1"/>
</dbReference>
<proteinExistence type="predicted"/>
<protein>
    <submittedName>
        <fullName evidence="3">ARL16-like protein</fullName>
    </submittedName>
</protein>
<gene>
    <name evidence="3" type="ORF">MAR_029155</name>
</gene>
<accession>A0ABY7DIC9</accession>
<keyword evidence="2" id="KW-0342">GTP-binding</keyword>
<dbReference type="PROSITE" id="PS51417">
    <property type="entry name" value="ARF"/>
    <property type="match status" value="1"/>
</dbReference>
<dbReference type="InterPro" id="IPR027417">
    <property type="entry name" value="P-loop_NTPase"/>
</dbReference>
<organism evidence="3 4">
    <name type="scientific">Mya arenaria</name>
    <name type="common">Soft-shell clam</name>
    <dbReference type="NCBI Taxonomy" id="6604"/>
    <lineage>
        <taxon>Eukaryota</taxon>
        <taxon>Metazoa</taxon>
        <taxon>Spiralia</taxon>
        <taxon>Lophotrochozoa</taxon>
        <taxon>Mollusca</taxon>
        <taxon>Bivalvia</taxon>
        <taxon>Autobranchia</taxon>
        <taxon>Heteroconchia</taxon>
        <taxon>Euheterodonta</taxon>
        <taxon>Imparidentia</taxon>
        <taxon>Neoheterodontei</taxon>
        <taxon>Myida</taxon>
        <taxon>Myoidea</taxon>
        <taxon>Myidae</taxon>
        <taxon>Mya</taxon>
    </lineage>
</organism>
<evidence type="ECO:0000313" key="3">
    <source>
        <dbReference type="EMBL" id="WAQ96465.1"/>
    </source>
</evidence>
<evidence type="ECO:0000313" key="4">
    <source>
        <dbReference type="Proteomes" id="UP001164746"/>
    </source>
</evidence>
<dbReference type="Gene3D" id="3.40.50.300">
    <property type="entry name" value="P-loop containing nucleotide triphosphate hydrolases"/>
    <property type="match status" value="1"/>
</dbReference>
<evidence type="ECO:0000256" key="2">
    <source>
        <dbReference type="ARBA" id="ARBA00023134"/>
    </source>
</evidence>
<dbReference type="Proteomes" id="UP001164746">
    <property type="component" value="Chromosome 2"/>
</dbReference>
<name>A0ABY7DIC9_MYAAR</name>
<sequence>MTLLLGATGAGKTLLLKRLEIAPHISKNGTDLHFEEMPPTIPTVGTNLVTVSVGRRQEITVREVGGCMGPIWKNYLKDAHNLLYVIDVADRLQVAASCVQLLSVLAAESLPLIPVLIVFNKIDMPDRMSPSEIESLFRLKDIAHCCGRKFDTVEVSSCSGKGLGEIISWMDKNTIGK</sequence>